<proteinExistence type="predicted"/>
<organism evidence="1">
    <name type="scientific">marine sediment metagenome</name>
    <dbReference type="NCBI Taxonomy" id="412755"/>
    <lineage>
        <taxon>unclassified sequences</taxon>
        <taxon>metagenomes</taxon>
        <taxon>ecological metagenomes</taxon>
    </lineage>
</organism>
<accession>X1QYC8</accession>
<dbReference type="EMBL" id="BARW01000117">
    <property type="protein sequence ID" value="GAI59816.1"/>
    <property type="molecule type" value="Genomic_DNA"/>
</dbReference>
<comment type="caution">
    <text evidence="1">The sequence shown here is derived from an EMBL/GenBank/DDBJ whole genome shotgun (WGS) entry which is preliminary data.</text>
</comment>
<protein>
    <submittedName>
        <fullName evidence="1">Uncharacterized protein</fullName>
    </submittedName>
</protein>
<sequence>MVNGRYVALINGEPKIFVIIAQTTEPAVPARKVRVWHDTTPAAERRWLVLGTDGTVAGNAKVEIS</sequence>
<name>X1QYC8_9ZZZZ</name>
<evidence type="ECO:0000313" key="1">
    <source>
        <dbReference type="EMBL" id="GAI59816.1"/>
    </source>
</evidence>
<dbReference type="AlphaFoldDB" id="X1QYC8"/>
<reference evidence="1" key="1">
    <citation type="journal article" date="2014" name="Front. Microbiol.">
        <title>High frequency of phylogenetically diverse reductive dehalogenase-homologous genes in deep subseafloor sedimentary metagenomes.</title>
        <authorList>
            <person name="Kawai M."/>
            <person name="Futagami T."/>
            <person name="Toyoda A."/>
            <person name="Takaki Y."/>
            <person name="Nishi S."/>
            <person name="Hori S."/>
            <person name="Arai W."/>
            <person name="Tsubouchi T."/>
            <person name="Morono Y."/>
            <person name="Uchiyama I."/>
            <person name="Ito T."/>
            <person name="Fujiyama A."/>
            <person name="Inagaki F."/>
            <person name="Takami H."/>
        </authorList>
    </citation>
    <scope>NUCLEOTIDE SEQUENCE</scope>
    <source>
        <strain evidence="1">Expedition CK06-06</strain>
    </source>
</reference>
<gene>
    <name evidence="1" type="ORF">S12H4_00767</name>
</gene>